<evidence type="ECO:0000256" key="7">
    <source>
        <dbReference type="ARBA" id="ARBA00022968"/>
    </source>
</evidence>
<dbReference type="GO" id="GO:0005794">
    <property type="term" value="C:Golgi apparatus"/>
    <property type="evidence" value="ECO:0000318"/>
    <property type="project" value="GO_Central"/>
</dbReference>
<evidence type="ECO:0000256" key="9">
    <source>
        <dbReference type="ARBA" id="ARBA00023136"/>
    </source>
</evidence>
<dbReference type="UniPathway" id="UPA00378"/>
<evidence type="ECO:0000256" key="10">
    <source>
        <dbReference type="ARBA" id="ARBA00023180"/>
    </source>
</evidence>
<evidence type="ECO:0000256" key="6">
    <source>
        <dbReference type="ARBA" id="ARBA00022692"/>
    </source>
</evidence>
<comment type="similarity">
    <text evidence="3 11">Belongs to the glycosyltransferase 7 family.</text>
</comment>
<dbReference type="InterPro" id="IPR027791">
    <property type="entry name" value="Galactosyl_T_C"/>
</dbReference>
<comment type="function">
    <text evidence="11">Catalyses the transfer of galactose onto proteins or lipids.</text>
</comment>
<keyword evidence="10 11" id="KW-0325">Glycoprotein</keyword>
<evidence type="ECO:0000256" key="4">
    <source>
        <dbReference type="ARBA" id="ARBA00022676"/>
    </source>
</evidence>
<dbReference type="InterPro" id="IPR027995">
    <property type="entry name" value="Galactosyl_T_N"/>
</dbReference>
<feature type="domain" description="Galactosyltransferase N-terminal" evidence="13">
    <location>
        <begin position="126"/>
        <end position="237"/>
    </location>
</feature>
<dbReference type="SUPFAM" id="SSF53448">
    <property type="entry name" value="Nucleotide-diphospho-sugar transferases"/>
    <property type="match status" value="1"/>
</dbReference>
<dbReference type="GO" id="GO:0016020">
    <property type="term" value="C:membrane"/>
    <property type="evidence" value="ECO:0007669"/>
    <property type="project" value="UniProtKB-SubCell"/>
</dbReference>
<dbReference type="PANTHER" id="PTHR19300">
    <property type="entry name" value="BETA-1,4-GALACTOSYLTRANSFERASE"/>
    <property type="match status" value="1"/>
</dbReference>
<dbReference type="GeneID" id="105439145"/>
<dbReference type="PANTHER" id="PTHR19300:SF38">
    <property type="entry name" value="BETA-1,4-GALACTOSYLTRANSFERASE"/>
    <property type="match status" value="1"/>
</dbReference>
<keyword evidence="9 11" id="KW-0472">Membrane</keyword>
<keyword evidence="7 11" id="KW-0735">Signal-anchor</keyword>
<reference evidence="14" key="2">
    <citation type="submission" date="2021-01" db="UniProtKB">
        <authorList>
            <consortium name="EnsemblMetazoa"/>
        </authorList>
    </citation>
    <scope>IDENTIFICATION</scope>
</reference>
<evidence type="ECO:0000256" key="2">
    <source>
        <dbReference type="ARBA" id="ARBA00004922"/>
    </source>
</evidence>
<dbReference type="Pfam" id="PF02709">
    <property type="entry name" value="Glyco_transf_7C"/>
    <property type="match status" value="1"/>
</dbReference>
<organism evidence="14 15">
    <name type="scientific">Strongylocentrotus purpuratus</name>
    <name type="common">Purple sea urchin</name>
    <dbReference type="NCBI Taxonomy" id="7668"/>
    <lineage>
        <taxon>Eukaryota</taxon>
        <taxon>Metazoa</taxon>
        <taxon>Echinodermata</taxon>
        <taxon>Eleutherozoa</taxon>
        <taxon>Echinozoa</taxon>
        <taxon>Echinoidea</taxon>
        <taxon>Euechinoidea</taxon>
        <taxon>Echinacea</taxon>
        <taxon>Camarodonta</taxon>
        <taxon>Echinidea</taxon>
        <taxon>Strongylocentrotidae</taxon>
        <taxon>Strongylocentrotus</taxon>
    </lineage>
</organism>
<dbReference type="Pfam" id="PF13733">
    <property type="entry name" value="Glyco_transf_7N"/>
    <property type="match status" value="1"/>
</dbReference>
<dbReference type="OMA" id="NCIARYR"/>
<evidence type="ECO:0000256" key="5">
    <source>
        <dbReference type="ARBA" id="ARBA00022679"/>
    </source>
</evidence>
<keyword evidence="4 11" id="KW-0328">Glycosyltransferase</keyword>
<evidence type="ECO:0000259" key="13">
    <source>
        <dbReference type="Pfam" id="PF13733"/>
    </source>
</evidence>
<dbReference type="RefSeq" id="XP_030831803.1">
    <property type="nucleotide sequence ID" value="XM_030975943.1"/>
</dbReference>
<dbReference type="InterPro" id="IPR003859">
    <property type="entry name" value="Galactosyl_T"/>
</dbReference>
<dbReference type="Proteomes" id="UP000007110">
    <property type="component" value="Unassembled WGS sequence"/>
</dbReference>
<keyword evidence="6 11" id="KW-0812">Transmembrane</keyword>
<dbReference type="OrthoDB" id="10038994at2759"/>
<evidence type="ECO:0000256" key="8">
    <source>
        <dbReference type="ARBA" id="ARBA00022989"/>
    </source>
</evidence>
<evidence type="ECO:0000256" key="11">
    <source>
        <dbReference type="RuleBase" id="RU368121"/>
    </source>
</evidence>
<dbReference type="AlphaFoldDB" id="A0A7M7SUB9"/>
<dbReference type="EnsemblMetazoa" id="XM_030975943">
    <property type="protein sequence ID" value="XP_030831803"/>
    <property type="gene ID" value="LOC105439145"/>
</dbReference>
<dbReference type="KEGG" id="spu:105439145"/>
<dbReference type="Gene3D" id="3.90.550.10">
    <property type="entry name" value="Spore Coat Polysaccharide Biosynthesis Protein SpsA, Chain A"/>
    <property type="match status" value="1"/>
</dbReference>
<dbReference type="GO" id="GO:0008489">
    <property type="term" value="F:UDP-galactose:glucosylceramide beta-1,4-galactosyltransferase activity"/>
    <property type="evidence" value="ECO:0000318"/>
    <property type="project" value="GO_Central"/>
</dbReference>
<dbReference type="CDD" id="cd00899">
    <property type="entry name" value="b4GalT"/>
    <property type="match status" value="1"/>
</dbReference>
<keyword evidence="8 11" id="KW-1133">Transmembrane helix</keyword>
<reference evidence="15" key="1">
    <citation type="submission" date="2015-02" db="EMBL/GenBank/DDBJ databases">
        <title>Genome sequencing for Strongylocentrotus purpuratus.</title>
        <authorList>
            <person name="Murali S."/>
            <person name="Liu Y."/>
            <person name="Vee V."/>
            <person name="English A."/>
            <person name="Wang M."/>
            <person name="Skinner E."/>
            <person name="Han Y."/>
            <person name="Muzny D.M."/>
            <person name="Worley K.C."/>
            <person name="Gibbs R.A."/>
        </authorList>
    </citation>
    <scope>NUCLEOTIDE SEQUENCE</scope>
</reference>
<proteinExistence type="inferred from homology"/>
<dbReference type="InParanoid" id="A0A7M7SUB9"/>
<protein>
    <recommendedName>
        <fullName evidence="11">Beta-1,4-galactosyltransferase</fullName>
        <ecNumber evidence="11">2.4.1.-</ecNumber>
    </recommendedName>
</protein>
<accession>A0A7M7SUB9</accession>
<evidence type="ECO:0000256" key="1">
    <source>
        <dbReference type="ARBA" id="ARBA00004606"/>
    </source>
</evidence>
<comment type="subcellular location">
    <subcellularLocation>
        <location evidence="1">Membrane</location>
        <topology evidence="1">Single-pass type II membrane protein</topology>
    </subcellularLocation>
</comment>
<dbReference type="PRINTS" id="PR02050">
    <property type="entry name" value="B14GALTRFASE"/>
</dbReference>
<evidence type="ECO:0000313" key="15">
    <source>
        <dbReference type="Proteomes" id="UP000007110"/>
    </source>
</evidence>
<evidence type="ECO:0000259" key="12">
    <source>
        <dbReference type="Pfam" id="PF02709"/>
    </source>
</evidence>
<dbReference type="FunCoup" id="A0A7M7SUB9">
    <property type="interactions" value="15"/>
</dbReference>
<sequence length="374" mass="42798">MPTRSISCSRSLKPKSTIFVLISACSITCLALWLFLDYGSSTGPSSFTTKPICPDSDIPELVGQRKPNLNETTTAHAEEHIFGPSAGKVRTAVKRANEILLKKLVDPKTGNINHVDWLFDQVLDPEAMHISNYWYLPGGHWKPMNCLPKWKVAILIPFRDRFVHLPIFLQNLIPMLQKQLLEFSFFVVEQANQELFNRAMLMNVGFLESLNFTDYDCFIIHDVDHVPIDDHNYYGCSRMPRHFISGDDYRNYKLPYADSFGGVTGFTKANIRSINGFPNVYWGWGCEDDEILLRVKDARLKITRDKGPIGYYNVIMHHHEGAPKGKDRRALLGTFKRRIGMDGLSNIVYPTPVYDLHTLYTNVSVDIKKIKPHY</sequence>
<feature type="domain" description="Galactosyltransferase C-terminal" evidence="12">
    <location>
        <begin position="241"/>
        <end position="318"/>
    </location>
</feature>
<comment type="pathway">
    <text evidence="2 11">Protein modification; protein glycosylation.</text>
</comment>
<evidence type="ECO:0000313" key="14">
    <source>
        <dbReference type="EnsemblMetazoa" id="XP_030831803"/>
    </source>
</evidence>
<name>A0A7M7SUB9_STRPU</name>
<dbReference type="EC" id="2.4.1.-" evidence="11"/>
<dbReference type="GO" id="GO:0005975">
    <property type="term" value="P:carbohydrate metabolic process"/>
    <property type="evidence" value="ECO:0007669"/>
    <property type="project" value="InterPro"/>
</dbReference>
<keyword evidence="5 11" id="KW-0808">Transferase</keyword>
<feature type="transmembrane region" description="Helical" evidence="11">
    <location>
        <begin position="18"/>
        <end position="36"/>
    </location>
</feature>
<evidence type="ECO:0000256" key="3">
    <source>
        <dbReference type="ARBA" id="ARBA00005735"/>
    </source>
</evidence>
<dbReference type="InterPro" id="IPR029044">
    <property type="entry name" value="Nucleotide-diphossugar_trans"/>
</dbReference>
<keyword evidence="15" id="KW-1185">Reference proteome</keyword>